<evidence type="ECO:0008006" key="9">
    <source>
        <dbReference type="Google" id="ProtNLM"/>
    </source>
</evidence>
<evidence type="ECO:0000313" key="8">
    <source>
        <dbReference type="Proteomes" id="UP000027361"/>
    </source>
</evidence>
<dbReference type="AlphaFoldDB" id="A0A066WKU8"/>
<dbReference type="RefSeq" id="XP_013246042.1">
    <property type="nucleotide sequence ID" value="XM_013390588.1"/>
</dbReference>
<dbReference type="STRING" id="1037660.A0A066WKU8"/>
<reference evidence="7 8" key="1">
    <citation type="submission" date="2014-05" db="EMBL/GenBank/DDBJ databases">
        <title>Draft genome sequence of a rare smut relative, Tilletiaria anomala UBC 951.</title>
        <authorList>
            <consortium name="DOE Joint Genome Institute"/>
            <person name="Toome M."/>
            <person name="Kuo A."/>
            <person name="Henrissat B."/>
            <person name="Lipzen A."/>
            <person name="Tritt A."/>
            <person name="Yoshinaga Y."/>
            <person name="Zane M."/>
            <person name="Barry K."/>
            <person name="Grigoriev I.V."/>
            <person name="Spatafora J.W."/>
            <person name="Aimea M.C."/>
        </authorList>
    </citation>
    <scope>NUCLEOTIDE SEQUENCE [LARGE SCALE GENOMIC DNA]</scope>
    <source>
        <strain evidence="7 8">UBC 951</strain>
    </source>
</reference>
<accession>A0A066WKU8</accession>
<dbReference type="HOGENOM" id="CLU_033661_3_0_1"/>
<feature type="compositionally biased region" description="Acidic residues" evidence="6">
    <location>
        <begin position="628"/>
        <end position="642"/>
    </location>
</feature>
<feature type="region of interest" description="Disordered" evidence="6">
    <location>
        <begin position="546"/>
        <end position="642"/>
    </location>
</feature>
<dbReference type="FunCoup" id="A0A066WKU8">
    <property type="interactions" value="379"/>
</dbReference>
<evidence type="ECO:0000313" key="7">
    <source>
        <dbReference type="EMBL" id="KDN53203.1"/>
    </source>
</evidence>
<dbReference type="InterPro" id="IPR036388">
    <property type="entry name" value="WH-like_DNA-bd_sf"/>
</dbReference>
<comment type="caution">
    <text evidence="7">The sequence shown here is derived from an EMBL/GenBank/DDBJ whole genome shotgun (WGS) entry which is preliminary data.</text>
</comment>
<feature type="compositionally biased region" description="Basic and acidic residues" evidence="6">
    <location>
        <begin position="282"/>
        <end position="291"/>
    </location>
</feature>
<keyword evidence="5" id="KW-0539">Nucleus</keyword>
<dbReference type="Pfam" id="PF05158">
    <property type="entry name" value="RNA_pol_Rpc34"/>
    <property type="match status" value="2"/>
</dbReference>
<dbReference type="InParanoid" id="A0A066WKU8"/>
<feature type="region of interest" description="Disordered" evidence="6">
    <location>
        <begin position="282"/>
        <end position="490"/>
    </location>
</feature>
<comment type="subcellular location">
    <subcellularLocation>
        <location evidence="1">Nucleus</location>
    </subcellularLocation>
</comment>
<organism evidence="7 8">
    <name type="scientific">Tilletiaria anomala (strain ATCC 24038 / CBS 436.72 / UBC 951)</name>
    <dbReference type="NCBI Taxonomy" id="1037660"/>
    <lineage>
        <taxon>Eukaryota</taxon>
        <taxon>Fungi</taxon>
        <taxon>Dikarya</taxon>
        <taxon>Basidiomycota</taxon>
        <taxon>Ustilaginomycotina</taxon>
        <taxon>Exobasidiomycetes</taxon>
        <taxon>Georgefischeriales</taxon>
        <taxon>Tilletiariaceae</taxon>
        <taxon>Tilletiaria</taxon>
    </lineage>
</organism>
<proteinExistence type="inferred from homology"/>
<dbReference type="SUPFAM" id="SSF46785">
    <property type="entry name" value="Winged helix' DNA-binding domain"/>
    <property type="match status" value="1"/>
</dbReference>
<gene>
    <name evidence="7" type="ORF">K437DRAFT_271723</name>
</gene>
<evidence type="ECO:0000256" key="6">
    <source>
        <dbReference type="SAM" id="MobiDB-lite"/>
    </source>
</evidence>
<dbReference type="GO" id="GO:0006383">
    <property type="term" value="P:transcription by RNA polymerase III"/>
    <property type="evidence" value="ECO:0007669"/>
    <property type="project" value="InterPro"/>
</dbReference>
<dbReference type="InterPro" id="IPR007832">
    <property type="entry name" value="RNA_pol_Rpc34"/>
</dbReference>
<evidence type="ECO:0000256" key="4">
    <source>
        <dbReference type="ARBA" id="ARBA00023163"/>
    </source>
</evidence>
<dbReference type="EMBL" id="JMSN01000003">
    <property type="protein sequence ID" value="KDN53203.1"/>
    <property type="molecule type" value="Genomic_DNA"/>
</dbReference>
<comment type="similarity">
    <text evidence="2">Belongs to the eukaryotic RPC34/RPC39 RNA polymerase subunit family.</text>
</comment>
<name>A0A066WKU8_TILAU</name>
<dbReference type="GO" id="GO:0005654">
    <property type="term" value="C:nucleoplasm"/>
    <property type="evidence" value="ECO:0007669"/>
    <property type="project" value="UniProtKB-ARBA"/>
</dbReference>
<protein>
    <recommendedName>
        <fullName evidence="9">RNA polymerase III subunit C6</fullName>
    </recommendedName>
</protein>
<dbReference type="PANTHER" id="PTHR12780">
    <property type="entry name" value="RNA POLYMERASE III DNA DIRECTED , 39KD SUBUNIT-RELATED"/>
    <property type="match status" value="1"/>
</dbReference>
<keyword evidence="3" id="KW-0240">DNA-directed RNA polymerase</keyword>
<dbReference type="InterPro" id="IPR016049">
    <property type="entry name" value="RNA_pol_Rpc34-like"/>
</dbReference>
<evidence type="ECO:0000256" key="5">
    <source>
        <dbReference type="ARBA" id="ARBA00023242"/>
    </source>
</evidence>
<dbReference type="FunFam" id="1.10.10.10:FF:000116">
    <property type="entry name" value="DNA-directed RNA polymerase III subunit RPC6"/>
    <property type="match status" value="1"/>
</dbReference>
<feature type="compositionally biased region" description="Basic residues" evidence="6">
    <location>
        <begin position="292"/>
        <end position="319"/>
    </location>
</feature>
<keyword evidence="4" id="KW-0804">Transcription</keyword>
<feature type="compositionally biased region" description="Low complexity" evidence="6">
    <location>
        <begin position="1"/>
        <end position="18"/>
    </location>
</feature>
<feature type="compositionally biased region" description="Basic and acidic residues" evidence="6">
    <location>
        <begin position="583"/>
        <end position="592"/>
    </location>
</feature>
<dbReference type="Gene3D" id="1.10.10.10">
    <property type="entry name" value="Winged helix-like DNA-binding domain superfamily/Winged helix DNA-binding domain"/>
    <property type="match status" value="1"/>
</dbReference>
<dbReference type="Proteomes" id="UP000027361">
    <property type="component" value="Unassembled WGS sequence"/>
</dbReference>
<dbReference type="InterPro" id="IPR036390">
    <property type="entry name" value="WH_DNA-bd_sf"/>
</dbReference>
<dbReference type="OrthoDB" id="613763at2759"/>
<evidence type="ECO:0000256" key="3">
    <source>
        <dbReference type="ARBA" id="ARBA00022478"/>
    </source>
</evidence>
<evidence type="ECO:0000256" key="2">
    <source>
        <dbReference type="ARBA" id="ARBA00011038"/>
    </source>
</evidence>
<keyword evidence="8" id="KW-1185">Reference proteome</keyword>
<dbReference type="GeneID" id="25266291"/>
<feature type="compositionally biased region" description="Basic and acidic residues" evidence="6">
    <location>
        <begin position="320"/>
        <end position="331"/>
    </location>
</feature>
<evidence type="ECO:0000256" key="1">
    <source>
        <dbReference type="ARBA" id="ARBA00004123"/>
    </source>
</evidence>
<feature type="region of interest" description="Disordered" evidence="6">
    <location>
        <begin position="1"/>
        <end position="25"/>
    </location>
</feature>
<feature type="compositionally biased region" description="Basic residues" evidence="6">
    <location>
        <begin position="353"/>
        <end position="369"/>
    </location>
</feature>
<dbReference type="GO" id="GO:0005737">
    <property type="term" value="C:cytoplasm"/>
    <property type="evidence" value="ECO:0007669"/>
    <property type="project" value="UniProtKB-ARBA"/>
</dbReference>
<sequence length="642" mass="69708">MPAASTSTRGGGASASKSKSNKDGKLSSTEAHFYNVISKLEGGHVTSDELKDHFGEFDLQEQMHAINELLAKNLLKTERVGATARWVAVSKQQAAIVGRLDSDEQLVYNAIRDSGNEGIWSKHIKDRTKLHQTVANKCLKVLENQRIIKTVKSVKHPTRKIYMLYELTPSSDISGGPWYSDTELDTEFIRLLCSICEHYIISCTWPAPSSSSSSKPPDMVFLTSYAAARLPTAADILQHIRRSKVINADLEIEHVMQILNVLIFDGKVEKFPMLSHDRVVARDDVSDEEKNRRRSSKSKGKGRSTSKSSSSKRSKRKESSHKSRREDRSDSSSESEGGSERSNDEDEDEQGKRSSRHSSKNGKKKSKKRQTIEEELNAALGESDDDDLPDIGETLESAAKRKRSGDESTSSSKKKQKTAKGSSSSKGKGKRRRADSSASSSDSSGTNDSESEQSRSDSESDEADTGSDSGTGDDSIAEDERTRMAKMEGSTFVYRSIRKISSMPLAWTQVPCGHCPVFDFCTKDGPTNAEECRYFDEWLAEGAARGDFGPGSLSGALRRKGGNGKGGAKHKGAANDSGAGQHGNRDDGKMDIALEATGEEGGGAAVDFDESNVTKGETGTGGASSSAAEEEPYDTYDDIGDD</sequence>
<feature type="compositionally biased region" description="Basic residues" evidence="6">
    <location>
        <begin position="557"/>
        <end position="572"/>
    </location>
</feature>
<dbReference type="GO" id="GO:0005666">
    <property type="term" value="C:RNA polymerase III complex"/>
    <property type="evidence" value="ECO:0007669"/>
    <property type="project" value="InterPro"/>
</dbReference>